<dbReference type="CTD" id="4509"/>
<dbReference type="GeneID" id="59448734"/>
<dbReference type="GO" id="GO:0015986">
    <property type="term" value="P:proton motive force-driven ATP synthesis"/>
    <property type="evidence" value="ECO:0007669"/>
    <property type="project" value="InterPro"/>
</dbReference>
<evidence type="ECO:0000313" key="14">
    <source>
        <dbReference type="EMBL" id="QOC71588.1"/>
    </source>
</evidence>
<dbReference type="GO" id="GO:0031966">
    <property type="term" value="C:mitochondrial membrane"/>
    <property type="evidence" value="ECO:0007669"/>
    <property type="project" value="UniProtKB-SubCell"/>
</dbReference>
<dbReference type="EMBL" id="MT408029">
    <property type="protein sequence ID" value="QOC71588.1"/>
    <property type="molecule type" value="Genomic_DNA"/>
</dbReference>
<evidence type="ECO:0000256" key="11">
    <source>
        <dbReference type="ARBA" id="ARBA00023136"/>
    </source>
</evidence>
<geneLocation type="mitochondrion" evidence="14"/>
<organism evidence="14">
    <name type="scientific">Anax parthenope</name>
    <name type="common">Lesser emperor dragonfly</name>
    <name type="synonym">Aeschna parthenope</name>
    <dbReference type="NCBI Taxonomy" id="126066"/>
    <lineage>
        <taxon>Eukaryota</taxon>
        <taxon>Metazoa</taxon>
        <taxon>Ecdysozoa</taxon>
        <taxon>Arthropoda</taxon>
        <taxon>Hexapoda</taxon>
        <taxon>Insecta</taxon>
        <taxon>Pterygota</taxon>
        <taxon>Palaeoptera</taxon>
        <taxon>Odonata</taxon>
        <taxon>Epiprocta</taxon>
        <taxon>Anisoptera</taxon>
        <taxon>Aeshnidae</taxon>
        <taxon>Anax</taxon>
    </lineage>
</organism>
<feature type="transmembrane region" description="Helical" evidence="13">
    <location>
        <begin position="6"/>
        <end position="30"/>
    </location>
</feature>
<evidence type="ECO:0000256" key="3">
    <source>
        <dbReference type="ARBA" id="ARBA00011291"/>
    </source>
</evidence>
<evidence type="ECO:0000256" key="7">
    <source>
        <dbReference type="ARBA" id="ARBA00022781"/>
    </source>
</evidence>
<evidence type="ECO:0000256" key="6">
    <source>
        <dbReference type="ARBA" id="ARBA00022692"/>
    </source>
</evidence>
<comment type="subcellular location">
    <subcellularLocation>
        <location evidence="1 12">Mitochondrion membrane</location>
        <topology evidence="1 12">Single-pass membrane protein</topology>
    </subcellularLocation>
</comment>
<gene>
    <name evidence="14" type="primary">ATP8</name>
</gene>
<evidence type="ECO:0000256" key="12">
    <source>
        <dbReference type="RuleBase" id="RU003661"/>
    </source>
</evidence>
<evidence type="ECO:0000256" key="2">
    <source>
        <dbReference type="ARBA" id="ARBA00008892"/>
    </source>
</evidence>
<keyword evidence="4 12" id="KW-0813">Transport</keyword>
<dbReference type="GO" id="GO:0045259">
    <property type="term" value="C:proton-transporting ATP synthase complex"/>
    <property type="evidence" value="ECO:0007669"/>
    <property type="project" value="UniProtKB-KW"/>
</dbReference>
<evidence type="ECO:0000256" key="8">
    <source>
        <dbReference type="ARBA" id="ARBA00022989"/>
    </source>
</evidence>
<evidence type="ECO:0000256" key="1">
    <source>
        <dbReference type="ARBA" id="ARBA00004304"/>
    </source>
</evidence>
<dbReference type="InterPro" id="IPR001421">
    <property type="entry name" value="ATP8_metazoa"/>
</dbReference>
<keyword evidence="11 13" id="KW-0472">Membrane</keyword>
<evidence type="ECO:0000256" key="10">
    <source>
        <dbReference type="ARBA" id="ARBA00023128"/>
    </source>
</evidence>
<keyword evidence="8 13" id="KW-1133">Transmembrane helix</keyword>
<keyword evidence="5 12" id="KW-0138">CF(0)</keyword>
<dbReference type="AlphaFoldDB" id="A0A7L7TA71"/>
<dbReference type="Pfam" id="PF00895">
    <property type="entry name" value="ATP-synt_8"/>
    <property type="match status" value="1"/>
</dbReference>
<protein>
    <recommendedName>
        <fullName evidence="12">ATP synthase complex subunit 8</fullName>
    </recommendedName>
</protein>
<comment type="subunit">
    <text evidence="3">F-type ATPases have 2 components, CF(1) - the catalytic core - and CF(0) - the membrane proton channel.</text>
</comment>
<name>A0A7L7TA71_ANAPR</name>
<evidence type="ECO:0000256" key="4">
    <source>
        <dbReference type="ARBA" id="ARBA00022448"/>
    </source>
</evidence>
<reference evidence="14" key="1">
    <citation type="journal article" date="2020" name="Mitochondrial DNA Part B Resour">
        <title>The complete mitochondrial genome of Anax parthenope (Odonata: Anisoptera) assembled from next-generation sequencing data.</title>
        <authorList>
            <person name="Ma F."/>
            <person name="Hu Y."/>
            <person name="Wu J."/>
        </authorList>
    </citation>
    <scope>NUCLEOTIDE SEQUENCE</scope>
    <source>
        <tissue evidence="14">One leg</tissue>
    </source>
</reference>
<evidence type="ECO:0000256" key="13">
    <source>
        <dbReference type="SAM" id="Phobius"/>
    </source>
</evidence>
<proteinExistence type="inferred from homology"/>
<keyword evidence="7 12" id="KW-0375">Hydrogen ion transport</keyword>
<keyword evidence="9 12" id="KW-0406">Ion transport</keyword>
<dbReference type="GO" id="GO:0015078">
    <property type="term" value="F:proton transmembrane transporter activity"/>
    <property type="evidence" value="ECO:0007669"/>
    <property type="project" value="InterPro"/>
</dbReference>
<keyword evidence="6 12" id="KW-0812">Transmembrane</keyword>
<dbReference type="RefSeq" id="YP_009942419.1">
    <property type="nucleotide sequence ID" value="NC_050976.1"/>
</dbReference>
<keyword evidence="10 12" id="KW-0496">Mitochondrion</keyword>
<evidence type="ECO:0000256" key="9">
    <source>
        <dbReference type="ARBA" id="ARBA00023065"/>
    </source>
</evidence>
<accession>A0A7L7TA71</accession>
<comment type="similarity">
    <text evidence="2 12">Belongs to the ATPase protein 8 family.</text>
</comment>
<evidence type="ECO:0000256" key="5">
    <source>
        <dbReference type="ARBA" id="ARBA00022547"/>
    </source>
</evidence>
<sequence length="53" mass="6393">MPQMAPMSWLLLFLFFSIMLIMINILNYYLFTPKIAYKSAEETISVKTNNWKW</sequence>